<accession>A0A838A840</accession>
<comment type="caution">
    <text evidence="4">The sequence shown here is derived from an EMBL/GenBank/DDBJ whole genome shotgun (WGS) entry which is preliminary data.</text>
</comment>
<evidence type="ECO:0000313" key="5">
    <source>
        <dbReference type="Proteomes" id="UP000582974"/>
    </source>
</evidence>
<evidence type="ECO:0000259" key="3">
    <source>
        <dbReference type="Pfam" id="PF02541"/>
    </source>
</evidence>
<evidence type="ECO:0000313" key="4">
    <source>
        <dbReference type="EMBL" id="MBA0124591.1"/>
    </source>
</evidence>
<dbReference type="GO" id="GO:0016462">
    <property type="term" value="F:pyrophosphatase activity"/>
    <property type="evidence" value="ECO:0007669"/>
    <property type="project" value="TreeGrafter"/>
</dbReference>
<dbReference type="Gene3D" id="3.30.420.150">
    <property type="entry name" value="Exopolyphosphatase. Domain 2"/>
    <property type="match status" value="1"/>
</dbReference>
<dbReference type="FunFam" id="3.30.420.150:FF:000006">
    <property type="entry name" value="Ppx/GppA family phosphatase"/>
    <property type="match status" value="1"/>
</dbReference>
<dbReference type="SUPFAM" id="SSF53067">
    <property type="entry name" value="Actin-like ATPase domain"/>
    <property type="match status" value="2"/>
</dbReference>
<comment type="similarity">
    <text evidence="1">Belongs to the GppA/Ppx family.</text>
</comment>
<reference evidence="4 5" key="1">
    <citation type="submission" date="2020-07" db="EMBL/GenBank/DDBJ databases">
        <title>Genome of Haloechinothrix sp.</title>
        <authorList>
            <person name="Tang S.-K."/>
            <person name="Yang L."/>
            <person name="Zhu W.-Y."/>
        </authorList>
    </citation>
    <scope>NUCLEOTIDE SEQUENCE [LARGE SCALE GENOMIC DNA]</scope>
    <source>
        <strain evidence="4 5">YIM 98757</strain>
    </source>
</reference>
<dbReference type="InterPro" id="IPR050273">
    <property type="entry name" value="GppA/Ppx_hydrolase"/>
</dbReference>
<dbReference type="CDD" id="cd24056">
    <property type="entry name" value="ASKHA_NBD_MtPPX1-like"/>
    <property type="match status" value="1"/>
</dbReference>
<evidence type="ECO:0000256" key="2">
    <source>
        <dbReference type="ARBA" id="ARBA00022801"/>
    </source>
</evidence>
<proteinExistence type="inferred from homology"/>
<protein>
    <submittedName>
        <fullName evidence="4">Ppx/GppA family phosphatase</fullName>
    </submittedName>
</protein>
<dbReference type="Gene3D" id="3.30.420.40">
    <property type="match status" value="1"/>
</dbReference>
<keyword evidence="5" id="KW-1185">Reference proteome</keyword>
<keyword evidence="2" id="KW-0378">Hydrolase</keyword>
<feature type="domain" description="Ppx/GppA phosphatase N-terminal" evidence="3">
    <location>
        <begin position="17"/>
        <end position="305"/>
    </location>
</feature>
<name>A0A838A840_9PSEU</name>
<dbReference type="InterPro" id="IPR003695">
    <property type="entry name" value="Ppx_GppA_N"/>
</dbReference>
<dbReference type="PANTHER" id="PTHR30005">
    <property type="entry name" value="EXOPOLYPHOSPHATASE"/>
    <property type="match status" value="1"/>
</dbReference>
<organism evidence="4 5">
    <name type="scientific">Haloechinothrix aidingensis</name>
    <dbReference type="NCBI Taxonomy" id="2752311"/>
    <lineage>
        <taxon>Bacteria</taxon>
        <taxon>Bacillati</taxon>
        <taxon>Actinomycetota</taxon>
        <taxon>Actinomycetes</taxon>
        <taxon>Pseudonocardiales</taxon>
        <taxon>Pseudonocardiaceae</taxon>
        <taxon>Haloechinothrix</taxon>
    </lineage>
</organism>
<dbReference type="AlphaFoldDB" id="A0A838A840"/>
<dbReference type="InterPro" id="IPR043129">
    <property type="entry name" value="ATPase_NBD"/>
</dbReference>
<dbReference type="RefSeq" id="WP_180891435.1">
    <property type="nucleotide sequence ID" value="NZ_JACCKD010000001.1"/>
</dbReference>
<dbReference type="EMBL" id="JACCKD010000001">
    <property type="protein sequence ID" value="MBA0124591.1"/>
    <property type="molecule type" value="Genomic_DNA"/>
</dbReference>
<sequence length="327" mass="35375">MRLGVLDVGSNTTHLLVVDAYRGGHPTPMHKEKTSLRLAERLTPSGDLSDVGTEDLIRAVQAAKDSAARLQCEEMLAFATSAMREAGNASDVLRTVAEHTGVELHVLSGDEEARLTFLAARRWFGWSAGRLLVIDIGGGSLELAMGIDEAPDMAESFPLGAGRVTRTRFSHDPPTRSEVVDTAAWLEHELSELPRELEMFGSPDRVVATSKTFRSLARLTGAAPSSAGPRVRRTLTDTGLRQLLSFITRMTAADLAELEGVTASRAHQLVGGALVAQASMRALSCSEVEICPWALREGVILRRLDHTNGDNHVEPLTRARRGIEILS</sequence>
<gene>
    <name evidence="4" type="ORF">H0B56_03450</name>
</gene>
<dbReference type="Proteomes" id="UP000582974">
    <property type="component" value="Unassembled WGS sequence"/>
</dbReference>
<dbReference type="PANTHER" id="PTHR30005:SF0">
    <property type="entry name" value="RETROGRADE REGULATION PROTEIN 2"/>
    <property type="match status" value="1"/>
</dbReference>
<dbReference type="Pfam" id="PF02541">
    <property type="entry name" value="Ppx-GppA"/>
    <property type="match status" value="1"/>
</dbReference>
<evidence type="ECO:0000256" key="1">
    <source>
        <dbReference type="ARBA" id="ARBA00007125"/>
    </source>
</evidence>